<dbReference type="SUPFAM" id="SSF88713">
    <property type="entry name" value="Glycoside hydrolase/deacetylase"/>
    <property type="match status" value="1"/>
</dbReference>
<dbReference type="FunFam" id="2.70.98.30:FF:000010">
    <property type="entry name" value="Cytosolic alpha-mannosidase"/>
    <property type="match status" value="1"/>
</dbReference>
<dbReference type="InterPro" id="IPR037094">
    <property type="entry name" value="Glyco_hydro_38_cen_sf"/>
</dbReference>
<evidence type="ECO:0000256" key="2">
    <source>
        <dbReference type="ARBA" id="ARBA00022723"/>
    </source>
</evidence>
<dbReference type="Proteomes" id="UP000273145">
    <property type="component" value="Chromosome"/>
</dbReference>
<dbReference type="PANTHER" id="PTHR46017">
    <property type="entry name" value="ALPHA-MANNOSIDASE 2C1"/>
    <property type="match status" value="1"/>
</dbReference>
<gene>
    <name evidence="6" type="ORF">EIM92_04990</name>
</gene>
<evidence type="ECO:0000313" key="7">
    <source>
        <dbReference type="Proteomes" id="UP000273145"/>
    </source>
</evidence>
<keyword evidence="2" id="KW-0479">Metal-binding</keyword>
<evidence type="ECO:0000259" key="5">
    <source>
        <dbReference type="SMART" id="SM00872"/>
    </source>
</evidence>
<dbReference type="AlphaFoldDB" id="A0A3Q8S3Y9"/>
<dbReference type="Pfam" id="PF01074">
    <property type="entry name" value="Glyco_hydro_38N"/>
    <property type="match status" value="1"/>
</dbReference>
<dbReference type="EMBL" id="CP034248">
    <property type="protein sequence ID" value="AZK45637.1"/>
    <property type="molecule type" value="Genomic_DNA"/>
</dbReference>
<dbReference type="InterPro" id="IPR015341">
    <property type="entry name" value="Glyco_hydro_38_cen"/>
</dbReference>
<dbReference type="GO" id="GO:0046872">
    <property type="term" value="F:metal ion binding"/>
    <property type="evidence" value="ECO:0007669"/>
    <property type="project" value="UniProtKB-KW"/>
</dbReference>
<dbReference type="InterPro" id="IPR011682">
    <property type="entry name" value="Glyco_hydro_38_C"/>
</dbReference>
<dbReference type="KEGG" id="plen:EIM92_04990"/>
<dbReference type="Pfam" id="PF09261">
    <property type="entry name" value="Alpha-mann_mid"/>
    <property type="match status" value="1"/>
</dbReference>
<dbReference type="GO" id="GO:0004559">
    <property type="term" value="F:alpha-mannosidase activity"/>
    <property type="evidence" value="ECO:0007669"/>
    <property type="project" value="InterPro"/>
</dbReference>
<dbReference type="SMART" id="SM00872">
    <property type="entry name" value="Alpha-mann_mid"/>
    <property type="match status" value="1"/>
</dbReference>
<dbReference type="Gene3D" id="3.20.110.10">
    <property type="entry name" value="Glycoside hydrolase 38, N terminal domain"/>
    <property type="match status" value="1"/>
</dbReference>
<dbReference type="CDD" id="cd10789">
    <property type="entry name" value="GH38N_AMII_ER_cytosolic"/>
    <property type="match status" value="1"/>
</dbReference>
<dbReference type="InterPro" id="IPR011330">
    <property type="entry name" value="Glyco_hydro/deAcase_b/a-brl"/>
</dbReference>
<evidence type="ECO:0000256" key="4">
    <source>
        <dbReference type="ARBA" id="ARBA00023295"/>
    </source>
</evidence>
<dbReference type="RefSeq" id="WP_125081736.1">
    <property type="nucleotide sequence ID" value="NZ_CP034248.1"/>
</dbReference>
<comment type="similarity">
    <text evidence="1">Belongs to the glycosyl hydrolase 38 family.</text>
</comment>
<dbReference type="Pfam" id="PF07748">
    <property type="entry name" value="Glyco_hydro_38C"/>
    <property type="match status" value="1"/>
</dbReference>
<protein>
    <submittedName>
        <fullName evidence="6">Alpha-mannosidase</fullName>
    </submittedName>
</protein>
<dbReference type="Pfam" id="PF22907">
    <property type="entry name" value="Ams1-like_1st"/>
    <property type="match status" value="1"/>
</dbReference>
<dbReference type="InterPro" id="IPR011013">
    <property type="entry name" value="Gal_mutarotase_sf_dom"/>
</dbReference>
<proteinExistence type="inferred from homology"/>
<dbReference type="Gene3D" id="1.20.1270.50">
    <property type="entry name" value="Glycoside hydrolase family 38, central domain"/>
    <property type="match status" value="1"/>
</dbReference>
<keyword evidence="3" id="KW-0378">Hydrolase</keyword>
<dbReference type="SUPFAM" id="SSF74650">
    <property type="entry name" value="Galactose mutarotase-like"/>
    <property type="match status" value="1"/>
</dbReference>
<dbReference type="InterPro" id="IPR054723">
    <property type="entry name" value="Ams1-like_N"/>
</dbReference>
<evidence type="ECO:0000313" key="6">
    <source>
        <dbReference type="EMBL" id="AZK45637.1"/>
    </source>
</evidence>
<evidence type="ECO:0000256" key="1">
    <source>
        <dbReference type="ARBA" id="ARBA00009792"/>
    </source>
</evidence>
<dbReference type="PANTHER" id="PTHR46017:SF1">
    <property type="entry name" value="ALPHA-MANNOSIDASE 2C1"/>
    <property type="match status" value="1"/>
</dbReference>
<dbReference type="InterPro" id="IPR000602">
    <property type="entry name" value="Glyco_hydro_38_N"/>
</dbReference>
<dbReference type="Gene3D" id="2.70.98.30">
    <property type="entry name" value="Golgi alpha-mannosidase II, domain 4"/>
    <property type="match status" value="1"/>
</dbReference>
<keyword evidence="4" id="KW-0326">Glycosidase</keyword>
<feature type="domain" description="Glycoside hydrolase family 38 central" evidence="5">
    <location>
        <begin position="512"/>
        <end position="591"/>
    </location>
</feature>
<dbReference type="GO" id="GO:0006013">
    <property type="term" value="P:mannose metabolic process"/>
    <property type="evidence" value="ECO:0007669"/>
    <property type="project" value="InterPro"/>
</dbReference>
<dbReference type="GO" id="GO:0009313">
    <property type="term" value="P:oligosaccharide catabolic process"/>
    <property type="evidence" value="ECO:0007669"/>
    <property type="project" value="TreeGrafter"/>
</dbReference>
<dbReference type="InterPro" id="IPR027291">
    <property type="entry name" value="Glyco_hydro_38_N_sf"/>
</dbReference>
<accession>A0A3Q8S3Y9</accession>
<dbReference type="InterPro" id="IPR028995">
    <property type="entry name" value="Glyco_hydro_57/38_cen_sf"/>
</dbReference>
<reference evidence="6 7" key="1">
    <citation type="submission" date="2018-11" db="EMBL/GenBank/DDBJ databases">
        <title>Genome sequencing of Paenibacillus lentus DSM25539(T).</title>
        <authorList>
            <person name="Kook J.-K."/>
            <person name="Park S.-N."/>
            <person name="Lim Y.K."/>
        </authorList>
    </citation>
    <scope>NUCLEOTIDE SEQUENCE [LARGE SCALE GENOMIC DNA]</scope>
    <source>
        <strain evidence="6 7">DSM 25539</strain>
    </source>
</reference>
<dbReference type="OrthoDB" id="9772207at2"/>
<name>A0A3Q8S3Y9_9BACL</name>
<dbReference type="InterPro" id="IPR041147">
    <property type="entry name" value="GH38_C"/>
</dbReference>
<evidence type="ECO:0000256" key="3">
    <source>
        <dbReference type="ARBA" id="ARBA00022801"/>
    </source>
</evidence>
<dbReference type="Pfam" id="PF17677">
    <property type="entry name" value="Glyco_hydro38C2"/>
    <property type="match status" value="1"/>
</dbReference>
<dbReference type="GO" id="GO:0030246">
    <property type="term" value="F:carbohydrate binding"/>
    <property type="evidence" value="ECO:0007669"/>
    <property type="project" value="InterPro"/>
</dbReference>
<dbReference type="SUPFAM" id="SSF88688">
    <property type="entry name" value="Families 57/38 glycoside transferase middle domain"/>
    <property type="match status" value="1"/>
</dbReference>
<dbReference type="FunFam" id="1.20.1270.50:FF:000004">
    <property type="entry name" value="alpha-mannosidase 2C1 isoform X1"/>
    <property type="match status" value="1"/>
</dbReference>
<sequence length="1037" mass="118730">MAHIAVERRSISMQKWSKLVFEQVDQRIFKEVYPLDNWLVRNGRYEPDAYIWEDDFHPIFEGDKWGGPDITSMFKCDFTIPEELDGKKVYLYMYTATEVIISDNGRYVDGLDPNRSWCAFLDKAKAGEQHQMILECYTRSKPDDDRGVARNLKGCIQTFKRPSLVVIDEEMLGLKYDLDMLYQSAYAENMEEGAREFYASHVEKILKLFPFFESDDDEEFRQAAPRIREYIQRNVYEKSGRFGKNGKLACVAHSHLDLAYHWTMGQTIQKNARTVLIQLRLMDRYPEFKYSHTQAWAYESLQKYYPSLFEEVKRRVAEGRWEIVGAMYVEPDCNLVNAESLARQIMYGKQYFLKEFGVDVDIAWLPDVFGNSAIMPQILQQGGVNYFVSNKMSTWNDTNLFPHNNFLWRGLDGTTVKACVPPVHFNSWMDPNQVIGSWEAFQDKSYCDESLQMFGYGDGGSGITNEMMEYYYREQNMGGIPQMRLTTGKEYLDTVFADTSEFPTWDGDLYLEMHRGTFTTKGELKRFNRKGEFLAQQTEATAAIASLLAGRIVVTQEEVSVPWKKLLFNQFHDILPGSHTAPVGTDAIQMYQEMNEEFYELNSRALEVLTQPENGSFVAVNAFSDKQTISYFEQPVTVPSMIDKSGRIYPVQKQVSAEGGERYCTEIELDGFSLGEFKASETVVEKAEDLRVSTTCLENALVSVHLDAEGNIIQMVDKVRQQQVNAPGALLNQWQLFEDCPGTYNAWDIVKSYTDHQINFDGWNNITVVEDGPISVAIRMEKSFSKSRAVQIVRLYAESPRVDFETWIDWREKEKLLKVAFPVNVKARTYTTDTSAGVLERMNNKNTTWEQARFEVPCHKWVDLSEGTFGVSILNDCKYGCDVEDNVIRLSLLKAPIRPDRESDLGTHYFTYSIYPHGSSAITEGMVESAYQLNQPAPIYSDRRLSVAEGSLLENTASALKVQAFKLAEDGSNDVILRLTEVYGSRGTARITLPFAIGSAMECDLMENVEKPVAFEQNTIEVPYTPNQIISVRLTQK</sequence>
<organism evidence="6 7">
    <name type="scientific">Paenibacillus lentus</name>
    <dbReference type="NCBI Taxonomy" id="1338368"/>
    <lineage>
        <taxon>Bacteria</taxon>
        <taxon>Bacillati</taxon>
        <taxon>Bacillota</taxon>
        <taxon>Bacilli</taxon>
        <taxon>Bacillales</taxon>
        <taxon>Paenibacillaceae</taxon>
        <taxon>Paenibacillus</taxon>
    </lineage>
</organism>
<keyword evidence="7" id="KW-1185">Reference proteome</keyword>